<dbReference type="GeneID" id="5002371"/>
<dbReference type="OMA" id="SANSEQY"/>
<evidence type="ECO:0000313" key="5">
    <source>
        <dbReference type="EMBL" id="ABO96856.1"/>
    </source>
</evidence>
<feature type="domain" description="Purple acid phosphatase C-terminal" evidence="4">
    <location>
        <begin position="474"/>
        <end position="532"/>
    </location>
</feature>
<dbReference type="eggNOG" id="KOG1378">
    <property type="taxonomic scope" value="Eukaryota"/>
</dbReference>
<evidence type="ECO:0008006" key="7">
    <source>
        <dbReference type="Google" id="ProtNLM"/>
    </source>
</evidence>
<feature type="region of interest" description="Disordered" evidence="2">
    <location>
        <begin position="379"/>
        <end position="403"/>
    </location>
</feature>
<dbReference type="AlphaFoldDB" id="A4RZE9"/>
<dbReference type="Gene3D" id="3.60.21.10">
    <property type="match status" value="1"/>
</dbReference>
<dbReference type="Pfam" id="PF14008">
    <property type="entry name" value="Metallophos_C"/>
    <property type="match status" value="1"/>
</dbReference>
<dbReference type="HOGENOM" id="CLU_013387_4_1_1"/>
<dbReference type="OrthoDB" id="45007at2759"/>
<dbReference type="Gramene" id="ABO96856">
    <property type="protein sequence ID" value="ABO96856"/>
    <property type="gene ID" value="OSTLU_1604"/>
</dbReference>
<evidence type="ECO:0000259" key="4">
    <source>
        <dbReference type="Pfam" id="PF14008"/>
    </source>
</evidence>
<keyword evidence="6" id="KW-1185">Reference proteome</keyword>
<feature type="non-terminal residue" evidence="5">
    <location>
        <position position="539"/>
    </location>
</feature>
<organism evidence="5 6">
    <name type="scientific">Ostreococcus lucimarinus (strain CCE9901)</name>
    <dbReference type="NCBI Taxonomy" id="436017"/>
    <lineage>
        <taxon>Eukaryota</taxon>
        <taxon>Viridiplantae</taxon>
        <taxon>Chlorophyta</taxon>
        <taxon>Mamiellophyceae</taxon>
        <taxon>Mamiellales</taxon>
        <taxon>Bathycoccaceae</taxon>
        <taxon>Ostreococcus</taxon>
    </lineage>
</organism>
<dbReference type="CDD" id="cd00839">
    <property type="entry name" value="MPP_PAPs"/>
    <property type="match status" value="1"/>
</dbReference>
<dbReference type="STRING" id="436017.A4RZE9"/>
<name>A4RZE9_OSTLU</name>
<evidence type="ECO:0000256" key="2">
    <source>
        <dbReference type="SAM" id="MobiDB-lite"/>
    </source>
</evidence>
<gene>
    <name evidence="5" type="ORF">OSTLU_1604</name>
</gene>
<dbReference type="EMBL" id="CP000586">
    <property type="protein sequence ID" value="ABO96856.1"/>
    <property type="molecule type" value="Genomic_DNA"/>
</dbReference>
<evidence type="ECO:0000256" key="1">
    <source>
        <dbReference type="ARBA" id="ARBA00023180"/>
    </source>
</evidence>
<dbReference type="PANTHER" id="PTHR45778">
    <property type="entry name" value="PURPLE ACID PHOSPHATASE-RELATED"/>
    <property type="match status" value="1"/>
</dbReference>
<dbReference type="Pfam" id="PF00149">
    <property type="entry name" value="Metallophos"/>
    <property type="match status" value="1"/>
</dbReference>
<dbReference type="SUPFAM" id="SSF56300">
    <property type="entry name" value="Metallo-dependent phosphatases"/>
    <property type="match status" value="1"/>
</dbReference>
<sequence>AEHWIGAYSPAGADPTKTAPVKYAVLGRVDGYATTGSASVVFETLTHRAATYDFVLFANAPNATTMMEVARSAPVHVEDALAPVWPRVTLPTGWGGSTTERGASARVTWQSGRNASHGARLTYRVGNGAYAHVPATTTTYDARDLCGAPANSFGYRHPGYVHTAAIVARPGDSIEYFARDAHGESDRFTMRMPPAESKDAKTTLALFADMGRGSNDDAETWRAYGQPSLNVSAALERDARDDAIDAVFLFGDLSYATGYASVWDEWAAQITPWASRVPFISNLGNHEADSSNWPESRVADEYGVDDSGGECAVPATRLYPTPRAGPDADWFAVTFGSIRVVSMNTEVNFSPASAQGEWLKRELSSIDRAKTPWVVLGGHRPGLVDSTDGPEDRETKPGMKNPSDLSVMREIQTHVWPLLVEYDVNAVFWGHNHAYQRSCAWRGSTSFNVSADEGCAAFSRLVDGVATYSHPGGAPVSVLVGTGGAPHTKNAIGASFMEKELYEYGYVRLTAFNRTHLYGEYQDASADGGVLDAFFIVRD</sequence>
<dbReference type="InterPro" id="IPR029052">
    <property type="entry name" value="Metallo-depent_PP-like"/>
</dbReference>
<dbReference type="GO" id="GO:0016787">
    <property type="term" value="F:hydrolase activity"/>
    <property type="evidence" value="ECO:0007669"/>
    <property type="project" value="InterPro"/>
</dbReference>
<accession>A4RZE9</accession>
<dbReference type="InterPro" id="IPR004843">
    <property type="entry name" value="Calcineurin-like_PHP"/>
</dbReference>
<evidence type="ECO:0000313" key="6">
    <source>
        <dbReference type="Proteomes" id="UP000001568"/>
    </source>
</evidence>
<dbReference type="InterPro" id="IPR025733">
    <property type="entry name" value="PAPs_C"/>
</dbReference>
<proteinExistence type="predicted"/>
<evidence type="ECO:0000259" key="3">
    <source>
        <dbReference type="Pfam" id="PF00149"/>
    </source>
</evidence>
<dbReference type="Proteomes" id="UP000001568">
    <property type="component" value="Chromosome 6"/>
</dbReference>
<dbReference type="PANTHER" id="PTHR45778:SF3">
    <property type="entry name" value="PURPLE ACID PHOSPHATASE"/>
    <property type="match status" value="1"/>
</dbReference>
<dbReference type="KEGG" id="olu:OSTLU_1604"/>
<dbReference type="InterPro" id="IPR041792">
    <property type="entry name" value="MPP_PAP"/>
</dbReference>
<keyword evidence="1" id="KW-0325">Glycoprotein</keyword>
<reference evidence="5 6" key="1">
    <citation type="journal article" date="2007" name="Proc. Natl. Acad. Sci. U.S.A.">
        <title>The tiny eukaryote Ostreococcus provides genomic insights into the paradox of plankton speciation.</title>
        <authorList>
            <person name="Palenik B."/>
            <person name="Grimwood J."/>
            <person name="Aerts A."/>
            <person name="Rouze P."/>
            <person name="Salamov A."/>
            <person name="Putnam N."/>
            <person name="Dupont C."/>
            <person name="Jorgensen R."/>
            <person name="Derelle E."/>
            <person name="Rombauts S."/>
            <person name="Zhou K."/>
            <person name="Otillar R."/>
            <person name="Merchant S.S."/>
            <person name="Podell S."/>
            <person name="Gaasterland T."/>
            <person name="Napoli C."/>
            <person name="Gendler K."/>
            <person name="Manuell A."/>
            <person name="Tai V."/>
            <person name="Vallon O."/>
            <person name="Piganeau G."/>
            <person name="Jancek S."/>
            <person name="Heijde M."/>
            <person name="Jabbari K."/>
            <person name="Bowler C."/>
            <person name="Lohr M."/>
            <person name="Robbens S."/>
            <person name="Werner G."/>
            <person name="Dubchak I."/>
            <person name="Pazour G.J."/>
            <person name="Ren Q."/>
            <person name="Paulsen I."/>
            <person name="Delwiche C."/>
            <person name="Schmutz J."/>
            <person name="Rokhsar D."/>
            <person name="Van de Peer Y."/>
            <person name="Moreau H."/>
            <person name="Grigoriev I.V."/>
        </authorList>
    </citation>
    <scope>NUCLEOTIDE SEQUENCE [LARGE SCALE GENOMIC DNA]</scope>
    <source>
        <strain evidence="5 6">CCE9901</strain>
    </source>
</reference>
<feature type="non-terminal residue" evidence="5">
    <location>
        <position position="1"/>
    </location>
</feature>
<protein>
    <recommendedName>
        <fullName evidence="7">Purple acid phosphatase</fullName>
    </recommendedName>
</protein>
<feature type="domain" description="Calcineurin-like phosphoesterase" evidence="3">
    <location>
        <begin position="205"/>
        <end position="435"/>
    </location>
</feature>
<dbReference type="RefSeq" id="XP_001418563.1">
    <property type="nucleotide sequence ID" value="XM_001418526.1"/>
</dbReference>